<accession>A0ABV3Z9K5</accession>
<reference evidence="1 2" key="1">
    <citation type="submission" date="2023-07" db="EMBL/GenBank/DDBJ databases">
        <authorList>
            <person name="Lian W.-H."/>
        </authorList>
    </citation>
    <scope>NUCLEOTIDE SEQUENCE [LARGE SCALE GENOMIC DNA]</scope>
    <source>
        <strain evidence="1 2">SYSU DXS3180</strain>
    </source>
</reference>
<evidence type="ECO:0000313" key="2">
    <source>
        <dbReference type="Proteomes" id="UP001560573"/>
    </source>
</evidence>
<name>A0ABV3Z9K5_9BACT</name>
<comment type="caution">
    <text evidence="1">The sequence shown here is derived from an EMBL/GenBank/DDBJ whole genome shotgun (WGS) entry which is preliminary data.</text>
</comment>
<sequence length="78" mass="9138">MTAKDFFEELMQRPLETIQQSFKDQYPDINVAGEVQFSTKGKTVVVQTPETYPKPVIREIARQIRQRAKFVNFEIEAM</sequence>
<proteinExistence type="predicted"/>
<dbReference type="Proteomes" id="UP001560573">
    <property type="component" value="Unassembled WGS sequence"/>
</dbReference>
<dbReference type="EMBL" id="JAULBC010000001">
    <property type="protein sequence ID" value="MEX6686160.1"/>
    <property type="molecule type" value="Genomic_DNA"/>
</dbReference>
<gene>
    <name evidence="1" type="ORF">QTN47_01570</name>
</gene>
<protein>
    <submittedName>
        <fullName evidence="1">Uncharacterized protein</fullName>
    </submittedName>
</protein>
<dbReference type="RefSeq" id="WP_369327550.1">
    <property type="nucleotide sequence ID" value="NZ_JAULBC010000001.1"/>
</dbReference>
<keyword evidence="2" id="KW-1185">Reference proteome</keyword>
<evidence type="ECO:0000313" key="1">
    <source>
        <dbReference type="EMBL" id="MEX6686160.1"/>
    </source>
</evidence>
<organism evidence="1 2">
    <name type="scientific">Danxiaibacter flavus</name>
    <dbReference type="NCBI Taxonomy" id="3049108"/>
    <lineage>
        <taxon>Bacteria</taxon>
        <taxon>Pseudomonadati</taxon>
        <taxon>Bacteroidota</taxon>
        <taxon>Chitinophagia</taxon>
        <taxon>Chitinophagales</taxon>
        <taxon>Chitinophagaceae</taxon>
        <taxon>Danxiaibacter</taxon>
    </lineage>
</organism>